<dbReference type="GO" id="GO:0044205">
    <property type="term" value="P:'de novo' UMP biosynthetic process"/>
    <property type="evidence" value="ECO:0007669"/>
    <property type="project" value="UniProtKB-UniRule"/>
</dbReference>
<dbReference type="RefSeq" id="WP_204951343.1">
    <property type="nucleotide sequence ID" value="NZ_BSFF01000003.1"/>
</dbReference>
<evidence type="ECO:0000256" key="10">
    <source>
        <dbReference type="RuleBase" id="RU000512"/>
    </source>
</evidence>
<evidence type="ECO:0000256" key="2">
    <source>
        <dbReference type="ARBA" id="ARBA00004861"/>
    </source>
</evidence>
<comment type="caution">
    <text evidence="7">Lacks conserved residue(s) required for the propagation of feature annotation.</text>
</comment>
<name>A0A9W6IWZ0_9HYPH</name>
<evidence type="ECO:0000256" key="1">
    <source>
        <dbReference type="ARBA" id="ARBA00002356"/>
    </source>
</evidence>
<feature type="active site" description="Proton donor" evidence="7">
    <location>
        <position position="67"/>
    </location>
</feature>
<feature type="binding site" evidence="7">
    <location>
        <begin position="65"/>
        <end position="74"/>
    </location>
    <ligand>
        <name>substrate</name>
    </ligand>
</feature>
<dbReference type="PANTHER" id="PTHR32119:SF2">
    <property type="entry name" value="OROTIDINE 5'-PHOSPHATE DECARBOXYLASE"/>
    <property type="match status" value="1"/>
</dbReference>
<organism evidence="12 15">
    <name type="scientific">Methylopila capsulata</name>
    <dbReference type="NCBI Taxonomy" id="61654"/>
    <lineage>
        <taxon>Bacteria</taxon>
        <taxon>Pseudomonadati</taxon>
        <taxon>Pseudomonadota</taxon>
        <taxon>Alphaproteobacteria</taxon>
        <taxon>Hyphomicrobiales</taxon>
        <taxon>Methylopilaceae</taxon>
        <taxon>Methylopila</taxon>
    </lineage>
</organism>
<keyword evidence="3 7" id="KW-0210">Decarboxylase</keyword>
<dbReference type="HAMAP" id="MF_01200_B">
    <property type="entry name" value="OMPdecase_type1_B"/>
    <property type="match status" value="1"/>
</dbReference>
<feature type="binding site" evidence="7 9">
    <location>
        <position position="190"/>
    </location>
    <ligand>
        <name>substrate</name>
    </ligand>
</feature>
<reference evidence="13 14" key="2">
    <citation type="submission" date="2021-01" db="EMBL/GenBank/DDBJ databases">
        <title>Genomic Encyclopedia of Type Strains, Phase IV (KMG-IV): sequencing the most valuable type-strain genomes for metagenomic binning, comparative biology and taxonomic classification.</title>
        <authorList>
            <person name="Goeker M."/>
        </authorList>
    </citation>
    <scope>NUCLEOTIDE SEQUENCE [LARGE SCALE GENOMIC DNA]</scope>
    <source>
        <strain evidence="13 14">DSM 6130</strain>
    </source>
</reference>
<dbReference type="NCBIfam" id="TIGR01740">
    <property type="entry name" value="pyrF"/>
    <property type="match status" value="1"/>
</dbReference>
<feature type="binding site" evidence="7 9">
    <location>
        <position position="120"/>
    </location>
    <ligand>
        <name>substrate</name>
    </ligand>
</feature>
<comment type="pathway">
    <text evidence="2 7 10">Pyrimidine metabolism; UMP biosynthesis via de novo pathway; UMP from orotate: step 2/2.</text>
</comment>
<dbReference type="SMART" id="SM00934">
    <property type="entry name" value="OMPdecase"/>
    <property type="match status" value="1"/>
</dbReference>
<evidence type="ECO:0000256" key="5">
    <source>
        <dbReference type="ARBA" id="ARBA00023239"/>
    </source>
</evidence>
<feature type="binding site" evidence="7 9">
    <location>
        <position position="16"/>
    </location>
    <ligand>
        <name>substrate</name>
    </ligand>
</feature>
<feature type="active site" description="For OMPdecase activity" evidence="8">
    <location>
        <position position="70"/>
    </location>
</feature>
<evidence type="ECO:0000256" key="7">
    <source>
        <dbReference type="HAMAP-Rule" id="MF_01200"/>
    </source>
</evidence>
<evidence type="ECO:0000259" key="11">
    <source>
        <dbReference type="SMART" id="SM00934"/>
    </source>
</evidence>
<keyword evidence="5 7" id="KW-0456">Lyase</keyword>
<dbReference type="EC" id="4.1.1.23" evidence="7"/>
<dbReference type="Gene3D" id="3.20.20.70">
    <property type="entry name" value="Aldolase class I"/>
    <property type="match status" value="1"/>
</dbReference>
<sequence length="235" mass="24315">MTETLDPRDRLIVGLDLPTVLDAEAMVARLGDAVTFYKIGYELSFAGGLVLAERLAGAGKQVFVDLKLHDIGATVEKATRQVAKLGAAILTVHAYPQTLRAAAAGREGSPMKVLGVTVLTSWDAADVKEAGFREGPEALVARRVRQAREAGVDGVICAPTDLAAVRRIAPSPFLAVTPGVRPAGAALGDQKRVATPAEAIRAGADRLVVARPILSAEDPRAAAEAIVAEIAAAAG</sequence>
<dbReference type="InterPro" id="IPR013785">
    <property type="entry name" value="Aldolase_TIM"/>
</dbReference>
<reference evidence="12" key="1">
    <citation type="journal article" date="2014" name="Int. J. Syst. Evol. Microbiol.">
        <title>Complete genome sequence of Corynebacterium casei LMG S-19264T (=DSM 44701T), isolated from a smear-ripened cheese.</title>
        <authorList>
            <consortium name="US DOE Joint Genome Institute (JGI-PGF)"/>
            <person name="Walter F."/>
            <person name="Albersmeier A."/>
            <person name="Kalinowski J."/>
            <person name="Ruckert C."/>
        </authorList>
    </citation>
    <scope>NUCLEOTIDE SEQUENCE</scope>
    <source>
        <strain evidence="12">VKM B-1606</strain>
    </source>
</reference>
<evidence type="ECO:0000313" key="12">
    <source>
        <dbReference type="EMBL" id="GLK57109.1"/>
    </source>
</evidence>
<dbReference type="GO" id="GO:0005829">
    <property type="term" value="C:cytosol"/>
    <property type="evidence" value="ECO:0007669"/>
    <property type="project" value="TreeGrafter"/>
</dbReference>
<dbReference type="Pfam" id="PF00215">
    <property type="entry name" value="OMPdecase"/>
    <property type="match status" value="1"/>
</dbReference>
<evidence type="ECO:0000256" key="4">
    <source>
        <dbReference type="ARBA" id="ARBA00022975"/>
    </source>
</evidence>
<reference evidence="12" key="3">
    <citation type="submission" date="2023-01" db="EMBL/GenBank/DDBJ databases">
        <authorList>
            <person name="Sun Q."/>
            <person name="Evtushenko L."/>
        </authorList>
    </citation>
    <scope>NUCLEOTIDE SEQUENCE</scope>
    <source>
        <strain evidence="12">VKM B-1606</strain>
    </source>
</reference>
<dbReference type="NCBIfam" id="NF001273">
    <property type="entry name" value="PRK00230.1"/>
    <property type="match status" value="1"/>
</dbReference>
<comment type="function">
    <text evidence="1 7">Catalyzes the decarboxylation of orotidine 5'-monophosphate (OMP) to uridine 5'-monophosphate (UMP).</text>
</comment>
<dbReference type="GO" id="GO:0006207">
    <property type="term" value="P:'de novo' pyrimidine nucleobase biosynthetic process"/>
    <property type="evidence" value="ECO:0007669"/>
    <property type="project" value="InterPro"/>
</dbReference>
<evidence type="ECO:0000256" key="8">
    <source>
        <dbReference type="PIRSR" id="PIRSR614732-1"/>
    </source>
</evidence>
<dbReference type="Proteomes" id="UP001143400">
    <property type="component" value="Unassembled WGS sequence"/>
</dbReference>
<evidence type="ECO:0000313" key="14">
    <source>
        <dbReference type="Proteomes" id="UP000758856"/>
    </source>
</evidence>
<comment type="similarity">
    <text evidence="7">Belongs to the OMP decarboxylase family. Type 1 subfamily.</text>
</comment>
<feature type="active site" description="For OMPdecase activity" evidence="8">
    <location>
        <position position="65"/>
    </location>
</feature>
<dbReference type="GO" id="GO:0004590">
    <property type="term" value="F:orotidine-5'-phosphate decarboxylase activity"/>
    <property type="evidence" value="ECO:0007669"/>
    <property type="project" value="UniProtKB-UniRule"/>
</dbReference>
<dbReference type="PANTHER" id="PTHR32119">
    <property type="entry name" value="OROTIDINE 5'-PHOSPHATE DECARBOXYLASE"/>
    <property type="match status" value="1"/>
</dbReference>
<accession>A0A9W6IWZ0</accession>
<evidence type="ECO:0000256" key="9">
    <source>
        <dbReference type="PIRSR" id="PIRSR614732-2"/>
    </source>
</evidence>
<dbReference type="InterPro" id="IPR018089">
    <property type="entry name" value="OMPdecase_AS"/>
</dbReference>
<dbReference type="SUPFAM" id="SSF51366">
    <property type="entry name" value="Ribulose-phoshate binding barrel"/>
    <property type="match status" value="1"/>
</dbReference>
<evidence type="ECO:0000256" key="3">
    <source>
        <dbReference type="ARBA" id="ARBA00022793"/>
    </source>
</evidence>
<dbReference type="EMBL" id="JAFBCY010000003">
    <property type="protein sequence ID" value="MBM7852898.1"/>
    <property type="molecule type" value="Genomic_DNA"/>
</dbReference>
<evidence type="ECO:0000313" key="15">
    <source>
        <dbReference type="Proteomes" id="UP001143400"/>
    </source>
</evidence>
<dbReference type="AlphaFoldDB" id="A0A9W6IWZ0"/>
<keyword evidence="14" id="KW-1185">Reference proteome</keyword>
<evidence type="ECO:0000313" key="13">
    <source>
        <dbReference type="EMBL" id="MBM7852898.1"/>
    </source>
</evidence>
<comment type="catalytic activity">
    <reaction evidence="6 7 10">
        <text>orotidine 5'-phosphate + H(+) = UMP + CO2</text>
        <dbReference type="Rhea" id="RHEA:11596"/>
        <dbReference type="ChEBI" id="CHEBI:15378"/>
        <dbReference type="ChEBI" id="CHEBI:16526"/>
        <dbReference type="ChEBI" id="CHEBI:57538"/>
        <dbReference type="ChEBI" id="CHEBI:57865"/>
        <dbReference type="EC" id="4.1.1.23"/>
    </reaction>
</comment>
<dbReference type="InterPro" id="IPR014732">
    <property type="entry name" value="OMPdecase"/>
</dbReference>
<dbReference type="Proteomes" id="UP000758856">
    <property type="component" value="Unassembled WGS sequence"/>
</dbReference>
<protein>
    <recommendedName>
        <fullName evidence="7">Orotidine 5'-phosphate decarboxylase</fullName>
        <ecNumber evidence="7">4.1.1.23</ecNumber>
    </recommendedName>
    <alternativeName>
        <fullName evidence="7">OMP decarboxylase</fullName>
        <shortName evidence="7">OMPDCase</shortName>
        <shortName evidence="7">OMPdecase</shortName>
    </alternativeName>
</protein>
<feature type="active site" description="For OMPdecase activity" evidence="8">
    <location>
        <position position="67"/>
    </location>
</feature>
<dbReference type="PROSITE" id="PS00156">
    <property type="entry name" value="OMPDECASE"/>
    <property type="match status" value="1"/>
</dbReference>
<proteinExistence type="inferred from homology"/>
<feature type="binding site" evidence="9">
    <location>
        <position position="210"/>
    </location>
    <ligand>
        <name>substrate</name>
    </ligand>
</feature>
<feature type="binding site" evidence="7 9">
    <location>
        <position position="38"/>
    </location>
    <ligand>
        <name>substrate</name>
    </ligand>
</feature>
<dbReference type="EMBL" id="BSFF01000003">
    <property type="protein sequence ID" value="GLK57109.1"/>
    <property type="molecule type" value="Genomic_DNA"/>
</dbReference>
<comment type="subunit">
    <text evidence="7">Homodimer.</text>
</comment>
<feature type="binding site" evidence="7 9">
    <location>
        <position position="181"/>
    </location>
    <ligand>
        <name>substrate</name>
    </ligand>
</feature>
<keyword evidence="4 7" id="KW-0665">Pyrimidine biosynthesis</keyword>
<dbReference type="InterPro" id="IPR001754">
    <property type="entry name" value="OMPdeCOase_dom"/>
</dbReference>
<dbReference type="InterPro" id="IPR011060">
    <property type="entry name" value="RibuloseP-bd_barrel"/>
</dbReference>
<evidence type="ECO:0000256" key="6">
    <source>
        <dbReference type="ARBA" id="ARBA00049157"/>
    </source>
</evidence>
<gene>
    <name evidence="7 12" type="primary">pyrF</name>
    <name evidence="12" type="ORF">GCM10008170_31280</name>
    <name evidence="13" type="ORF">JOD31_003140</name>
</gene>
<dbReference type="InterPro" id="IPR047596">
    <property type="entry name" value="OMPdecase_bac"/>
</dbReference>
<feature type="domain" description="Orotidine 5'-phosphate decarboxylase" evidence="11">
    <location>
        <begin position="10"/>
        <end position="226"/>
    </location>
</feature>
<feature type="binding site" evidence="7 9">
    <location>
        <position position="211"/>
    </location>
    <ligand>
        <name>substrate</name>
    </ligand>
</feature>
<comment type="caution">
    <text evidence="12">The sequence shown here is derived from an EMBL/GenBank/DDBJ whole genome shotgun (WGS) entry which is preliminary data.</text>
</comment>
<dbReference type="CDD" id="cd04725">
    <property type="entry name" value="OMP_decarboxylase_like"/>
    <property type="match status" value="1"/>
</dbReference>